<dbReference type="EMBL" id="CP011971">
    <property type="protein sequence ID" value="AMN47230.1"/>
    <property type="molecule type" value="Genomic_DNA"/>
</dbReference>
<sequence length="159" mass="18672">MLVDAFETDTNCPVSWQARSRSFVSLMTLYESNHIRLSWLAPQLHSVCEPQVSRVEGDCPLHLALEDRSRYTTTLRLTYIFEDEAGPAADPDVRIRIYHDARLAEAQSCVRWHRHGLLESIRSRLARDMDERWMRNIMLNKWLEYCVERGHRFAGSPLR</sequence>
<keyword evidence="2" id="KW-1185">Reference proteome</keyword>
<proteinExistence type="predicted"/>
<dbReference type="PANTHER" id="PTHR38774:SF1">
    <property type="entry name" value="CYTOPLASMIC PROTEIN"/>
    <property type="match status" value="1"/>
</dbReference>
<accession>A0A127FC71</accession>
<dbReference type="InterPro" id="IPR009659">
    <property type="entry name" value="DUF1249"/>
</dbReference>
<dbReference type="RefSeq" id="WP_066920530.1">
    <property type="nucleotide sequence ID" value="NZ_CP011971.1"/>
</dbReference>
<gene>
    <name evidence="1" type="ORF">ACG33_09005</name>
</gene>
<dbReference type="AlphaFoldDB" id="A0A127FC71"/>
<evidence type="ECO:0000313" key="1">
    <source>
        <dbReference type="EMBL" id="AMN47230.1"/>
    </source>
</evidence>
<evidence type="ECO:0000313" key="2">
    <source>
        <dbReference type="Proteomes" id="UP000070250"/>
    </source>
</evidence>
<dbReference type="KEGG" id="sdf:ACG33_09005"/>
<dbReference type="STRING" id="465721.ACG33_09005"/>
<reference evidence="1 2" key="1">
    <citation type="submission" date="2015-06" db="EMBL/GenBank/DDBJ databases">
        <title>A Comprehensive Approach to Explore the Metabolic and Phylogenetic Diversity of Bacterial Steroid Degradation in the Environment: Testosterone as an Example.</title>
        <authorList>
            <person name="Yang F.-C."/>
            <person name="Chen Y.-L."/>
            <person name="Yu C.-P."/>
            <person name="Tang S.-L."/>
            <person name="Wang P.-H."/>
            <person name="Ismail W."/>
            <person name="Wang C.-H."/>
            <person name="Yang C.-Y."/>
            <person name="Chiang Y.-R."/>
        </authorList>
    </citation>
    <scope>NUCLEOTIDE SEQUENCE [LARGE SCALE GENOMIC DNA]</scope>
    <source>
        <strain evidence="1 2">DSM 18526</strain>
    </source>
</reference>
<dbReference type="Proteomes" id="UP000070250">
    <property type="component" value="Chromosome"/>
</dbReference>
<dbReference type="Pfam" id="PF06853">
    <property type="entry name" value="DUF1249"/>
    <property type="match status" value="1"/>
</dbReference>
<name>A0A127FC71_STEDE</name>
<dbReference type="OrthoDB" id="9793663at2"/>
<evidence type="ECO:0008006" key="3">
    <source>
        <dbReference type="Google" id="ProtNLM"/>
    </source>
</evidence>
<protein>
    <recommendedName>
        <fullName evidence="3">DUF1249 domain-containing protein</fullName>
    </recommendedName>
</protein>
<organism evidence="1 2">
    <name type="scientific">Steroidobacter denitrificans</name>
    <dbReference type="NCBI Taxonomy" id="465721"/>
    <lineage>
        <taxon>Bacteria</taxon>
        <taxon>Pseudomonadati</taxon>
        <taxon>Pseudomonadota</taxon>
        <taxon>Gammaproteobacteria</taxon>
        <taxon>Steroidobacterales</taxon>
        <taxon>Steroidobacteraceae</taxon>
        <taxon>Steroidobacter</taxon>
    </lineage>
</organism>
<dbReference type="PANTHER" id="PTHR38774">
    <property type="entry name" value="CYTOPLASMIC PROTEIN-RELATED"/>
    <property type="match status" value="1"/>
</dbReference>